<dbReference type="GO" id="GO:0004803">
    <property type="term" value="F:transposase activity"/>
    <property type="evidence" value="ECO:0007669"/>
    <property type="project" value="TreeGrafter"/>
</dbReference>
<feature type="domain" description="Transposase IS30-like HTH" evidence="3">
    <location>
        <begin position="3"/>
        <end position="45"/>
    </location>
</feature>
<feature type="region of interest" description="Disordered" evidence="1">
    <location>
        <begin position="35"/>
        <end position="83"/>
    </location>
</feature>
<comment type="caution">
    <text evidence="4">The sequence shown here is derived from an EMBL/GenBank/DDBJ whole genome shotgun (WGS) entry which is preliminary data.</text>
</comment>
<organism evidence="4 5">
    <name type="scientific">Nocardia pseudobrasiliensis</name>
    <dbReference type="NCBI Taxonomy" id="45979"/>
    <lineage>
        <taxon>Bacteria</taxon>
        <taxon>Bacillati</taxon>
        <taxon>Actinomycetota</taxon>
        <taxon>Actinomycetes</taxon>
        <taxon>Mycobacteriales</taxon>
        <taxon>Nocardiaceae</taxon>
        <taxon>Nocardia</taxon>
    </lineage>
</organism>
<evidence type="ECO:0000256" key="1">
    <source>
        <dbReference type="SAM" id="MobiDB-lite"/>
    </source>
</evidence>
<dbReference type="SUPFAM" id="SSF46785">
    <property type="entry name" value="Winged helix' DNA-binding domain"/>
    <property type="match status" value="1"/>
</dbReference>
<evidence type="ECO:0000313" key="4">
    <source>
        <dbReference type="EMBL" id="RDI67688.1"/>
    </source>
</evidence>
<dbReference type="Pfam" id="PF12802">
    <property type="entry name" value="MarR_2"/>
    <property type="match status" value="1"/>
</dbReference>
<dbReference type="Proteomes" id="UP000254869">
    <property type="component" value="Unassembled WGS sequence"/>
</dbReference>
<gene>
    <name evidence="4" type="ORF">DFR76_10285</name>
</gene>
<accession>A0A370IAH7</accession>
<dbReference type="RefSeq" id="WP_068005180.1">
    <property type="nucleotide sequence ID" value="NZ_QQBC01000002.1"/>
</dbReference>
<dbReference type="STRING" id="1210086.GCA_001613105_06137"/>
<feature type="compositionally biased region" description="Low complexity" evidence="1">
    <location>
        <begin position="52"/>
        <end position="62"/>
    </location>
</feature>
<dbReference type="PANTHER" id="PTHR10948">
    <property type="entry name" value="TRANSPOSASE"/>
    <property type="match status" value="1"/>
</dbReference>
<keyword evidence="5" id="KW-1185">Reference proteome</keyword>
<evidence type="ECO:0000259" key="3">
    <source>
        <dbReference type="Pfam" id="PF13936"/>
    </source>
</evidence>
<dbReference type="GO" id="GO:0005829">
    <property type="term" value="C:cytosol"/>
    <property type="evidence" value="ECO:0007669"/>
    <property type="project" value="TreeGrafter"/>
</dbReference>
<dbReference type="InterPro" id="IPR000835">
    <property type="entry name" value="HTH_MarR-typ"/>
</dbReference>
<name>A0A370IAH7_9NOCA</name>
<evidence type="ECO:0000259" key="2">
    <source>
        <dbReference type="Pfam" id="PF12802"/>
    </source>
</evidence>
<dbReference type="InterPro" id="IPR025246">
    <property type="entry name" value="IS30-like_HTH"/>
</dbReference>
<dbReference type="Gene3D" id="1.10.10.10">
    <property type="entry name" value="Winged helix-like DNA-binding domain superfamily/Winged helix DNA-binding domain"/>
    <property type="match status" value="1"/>
</dbReference>
<dbReference type="InterPro" id="IPR051917">
    <property type="entry name" value="Transposase-Integrase"/>
</dbReference>
<sequence>MPGSRLAYPERRQITAGLSAGLTYAEIARRINRPTSTISREIARNGGPGNYRAEPAQRATQQRARRRPPATTTPPIDAPPADDGALAAVDAGLTLVMVRMGLPRMASRVFIRMFLSDAEDHTAAELSAALRVSPASISKAMGYLTDVGLVLRERDGRRERYRVGRDVWSRACSISAELNQTLSDTARRGAELLGARTPTGARLTEMAWCFENLYGLDTRGASRWDAFLEYAAGARPYDPDIPTAPAALHCPDCGGAVPIPDHLVDNRLAR</sequence>
<dbReference type="InterPro" id="IPR011991">
    <property type="entry name" value="ArsR-like_HTH"/>
</dbReference>
<evidence type="ECO:0000313" key="5">
    <source>
        <dbReference type="Proteomes" id="UP000254869"/>
    </source>
</evidence>
<proteinExistence type="predicted"/>
<dbReference type="CDD" id="cd00090">
    <property type="entry name" value="HTH_ARSR"/>
    <property type="match status" value="1"/>
</dbReference>
<dbReference type="InterPro" id="IPR036388">
    <property type="entry name" value="WH-like_DNA-bd_sf"/>
</dbReference>
<dbReference type="InterPro" id="IPR036390">
    <property type="entry name" value="WH_DNA-bd_sf"/>
</dbReference>
<dbReference type="EMBL" id="QQBC01000002">
    <property type="protein sequence ID" value="RDI67688.1"/>
    <property type="molecule type" value="Genomic_DNA"/>
</dbReference>
<feature type="compositionally biased region" description="Low complexity" evidence="1">
    <location>
        <begin position="69"/>
        <end position="83"/>
    </location>
</feature>
<dbReference type="PANTHER" id="PTHR10948:SF23">
    <property type="entry name" value="TRANSPOSASE INSI FOR INSERTION SEQUENCE ELEMENT IS30A-RELATED"/>
    <property type="match status" value="1"/>
</dbReference>
<dbReference type="Pfam" id="PF13936">
    <property type="entry name" value="HTH_38"/>
    <property type="match status" value="1"/>
</dbReference>
<feature type="domain" description="HTH marR-type" evidence="2">
    <location>
        <begin position="113"/>
        <end position="158"/>
    </location>
</feature>
<reference evidence="4 5" key="1">
    <citation type="submission" date="2018-07" db="EMBL/GenBank/DDBJ databases">
        <title>Genomic Encyclopedia of Type Strains, Phase IV (KMG-IV): sequencing the most valuable type-strain genomes for metagenomic binning, comparative biology and taxonomic classification.</title>
        <authorList>
            <person name="Goeker M."/>
        </authorList>
    </citation>
    <scope>NUCLEOTIDE SEQUENCE [LARGE SCALE GENOMIC DNA]</scope>
    <source>
        <strain evidence="4 5">DSM 44290</strain>
    </source>
</reference>
<dbReference type="GO" id="GO:0032196">
    <property type="term" value="P:transposition"/>
    <property type="evidence" value="ECO:0007669"/>
    <property type="project" value="TreeGrafter"/>
</dbReference>
<protein>
    <submittedName>
        <fullName evidence="4">Helix-turn-helix protein</fullName>
    </submittedName>
</protein>
<dbReference type="AlphaFoldDB" id="A0A370IAH7"/>